<dbReference type="AlphaFoldDB" id="A0A0K3AQ14"/>
<evidence type="ECO:0000256" key="5">
    <source>
        <dbReference type="ARBA" id="ARBA00022679"/>
    </source>
</evidence>
<evidence type="ECO:0000313" key="14">
    <source>
        <dbReference type="EMBL" id="CTQ40728.1"/>
    </source>
</evidence>
<dbReference type="InterPro" id="IPR000836">
    <property type="entry name" value="PRTase_dom"/>
</dbReference>
<dbReference type="GeneID" id="24424762"/>
<evidence type="ECO:0000256" key="12">
    <source>
        <dbReference type="ARBA" id="ARBA00049535"/>
    </source>
</evidence>
<accession>A0A0K3AQ14</accession>
<dbReference type="EMBL" id="LN871598">
    <property type="protein sequence ID" value="CTQ40728.1"/>
    <property type="molecule type" value="Genomic_DNA"/>
</dbReference>
<keyword evidence="8" id="KW-0547">Nucleotide-binding</keyword>
<evidence type="ECO:0000256" key="2">
    <source>
        <dbReference type="ARBA" id="ARBA00006478"/>
    </source>
</evidence>
<evidence type="ECO:0000256" key="7">
    <source>
        <dbReference type="ARBA" id="ARBA00022727"/>
    </source>
</evidence>
<evidence type="ECO:0000256" key="9">
    <source>
        <dbReference type="ARBA" id="ARBA00022777"/>
    </source>
</evidence>
<dbReference type="Pfam" id="PF14572">
    <property type="entry name" value="Pribosyl_synth"/>
    <property type="match status" value="1"/>
</dbReference>
<dbReference type="GO" id="GO:0016301">
    <property type="term" value="F:kinase activity"/>
    <property type="evidence" value="ECO:0007669"/>
    <property type="project" value="UniProtKB-KW"/>
</dbReference>
<dbReference type="OrthoDB" id="413572at2759"/>
<keyword evidence="4" id="KW-0963">Cytoplasm</keyword>
<dbReference type="GO" id="GO:0006015">
    <property type="term" value="P:5-phosphoribose 1-diphosphate biosynthetic process"/>
    <property type="evidence" value="ECO:0007669"/>
    <property type="project" value="TreeGrafter"/>
</dbReference>
<dbReference type="GO" id="GO:0005524">
    <property type="term" value="F:ATP binding"/>
    <property type="evidence" value="ECO:0007669"/>
    <property type="project" value="UniProtKB-KW"/>
</dbReference>
<evidence type="ECO:0000256" key="8">
    <source>
        <dbReference type="ARBA" id="ARBA00022741"/>
    </source>
</evidence>
<reference evidence="14 15" key="1">
    <citation type="journal article" date="2012" name="Nucleic Acids Res.">
        <title>Sequencing of the smallest Apicomplexan genome from the human pathogen Babesia microti.</title>
        <authorList>
            <person name="Cornillot E."/>
            <person name="Hadj-Kaddour K."/>
            <person name="Dassouli A."/>
            <person name="Noel B."/>
            <person name="Ranwez V."/>
            <person name="Vacherie B."/>
            <person name="Augagneur Y."/>
            <person name="Bres V."/>
            <person name="Duclos A."/>
            <person name="Randazzo S."/>
            <person name="Carcy B."/>
            <person name="Debierre-Grockiego F."/>
            <person name="Delbecq S."/>
            <person name="Moubri-Menage K."/>
            <person name="Shams-Eldin H."/>
            <person name="Usmani-Brown S."/>
            <person name="Bringaud F."/>
            <person name="Wincker P."/>
            <person name="Vivares C.P."/>
            <person name="Schwarz R.T."/>
            <person name="Schetters T.P."/>
            <person name="Krause P.J."/>
            <person name="Gorenflot A."/>
            <person name="Berry V."/>
            <person name="Barbe V."/>
            <person name="Ben Mamoun C."/>
        </authorList>
    </citation>
    <scope>NUCLEOTIDE SEQUENCE [LARGE SCALE GENOMIC DNA]</scope>
    <source>
        <strain evidence="14 15">RI</strain>
    </source>
</reference>
<feature type="domain" description="Ribose-phosphate pyrophosphokinase N-terminal" evidence="13">
    <location>
        <begin position="15"/>
        <end position="131"/>
    </location>
</feature>
<gene>
    <name evidence="14" type="ORF">BMR1_03g00640</name>
</gene>
<dbReference type="SMART" id="SM01400">
    <property type="entry name" value="Pribosyltran_N"/>
    <property type="match status" value="1"/>
</dbReference>
<dbReference type="RefSeq" id="XP_012648739.1">
    <property type="nucleotide sequence ID" value="XM_012793285.1"/>
</dbReference>
<evidence type="ECO:0000313" key="15">
    <source>
        <dbReference type="Proteomes" id="UP000002899"/>
    </source>
</evidence>
<dbReference type="Pfam" id="PF13793">
    <property type="entry name" value="Pribosyltran_N"/>
    <property type="match status" value="1"/>
</dbReference>
<reference evidence="14 15" key="2">
    <citation type="journal article" date="2013" name="PLoS ONE">
        <title>Whole genome mapping and re-organization of the nuclear and mitochondrial genomes of Babesia microti isolates.</title>
        <authorList>
            <person name="Cornillot E."/>
            <person name="Dassouli A."/>
            <person name="Garg A."/>
            <person name="Pachikara N."/>
            <person name="Randazzo S."/>
            <person name="Depoix D."/>
            <person name="Carcy B."/>
            <person name="Delbecq S."/>
            <person name="Frutos R."/>
            <person name="Silva J.C."/>
            <person name="Sutton R."/>
            <person name="Krause P.J."/>
            <person name="Mamoun C.B."/>
        </authorList>
    </citation>
    <scope>NUCLEOTIDE SEQUENCE [LARGE SCALE GENOMIC DNA]</scope>
    <source>
        <strain evidence="14 15">RI</strain>
    </source>
</reference>
<dbReference type="InterPro" id="IPR029099">
    <property type="entry name" value="Pribosyltran_N"/>
</dbReference>
<dbReference type="GO" id="GO:0006164">
    <property type="term" value="P:purine nucleotide biosynthetic process"/>
    <property type="evidence" value="ECO:0007669"/>
    <property type="project" value="TreeGrafter"/>
</dbReference>
<dbReference type="FunFam" id="3.40.50.2020:FF:000002">
    <property type="entry name" value="Ribose-phosphate pyrophosphokinase"/>
    <property type="match status" value="1"/>
</dbReference>
<dbReference type="Proteomes" id="UP000002899">
    <property type="component" value="Chromosome III"/>
</dbReference>
<evidence type="ECO:0000256" key="1">
    <source>
        <dbReference type="ARBA" id="ARBA00004996"/>
    </source>
</evidence>
<dbReference type="VEuPathDB" id="PiroplasmaDB:BMR1_03g00640"/>
<dbReference type="GO" id="GO:0004749">
    <property type="term" value="F:ribose phosphate diphosphokinase activity"/>
    <property type="evidence" value="ECO:0007669"/>
    <property type="project" value="UniProtKB-EC"/>
</dbReference>
<comment type="similarity">
    <text evidence="2">Belongs to the ribose-phosphate pyrophosphokinase family.</text>
</comment>
<dbReference type="InterPro" id="IPR029057">
    <property type="entry name" value="PRTase-like"/>
</dbReference>
<comment type="pathway">
    <text evidence="1">Metabolic intermediate biosynthesis; 5-phospho-alpha-D-ribose 1-diphosphate biosynthesis; 5-phospho-alpha-D-ribose 1-diphosphate from D-ribose 5-phosphate (route I): step 1/1.</text>
</comment>
<evidence type="ECO:0000256" key="6">
    <source>
        <dbReference type="ARBA" id="ARBA00022723"/>
    </source>
</evidence>
<dbReference type="PANTHER" id="PTHR10210:SF32">
    <property type="entry name" value="RIBOSE-PHOSPHATE PYROPHOSPHOKINASE 2"/>
    <property type="match status" value="1"/>
</dbReference>
<dbReference type="OMA" id="YFGWARQ"/>
<dbReference type="FunFam" id="3.40.50.2020:FF:000007">
    <property type="entry name" value="Ribose-phosphate pyrophosphokinase"/>
    <property type="match status" value="1"/>
</dbReference>
<keyword evidence="10" id="KW-0067">ATP-binding</keyword>
<dbReference type="Gene3D" id="3.40.50.2020">
    <property type="match status" value="2"/>
</dbReference>
<sequence>MMECSCDHIKSDGKMLLLSGTSNVMLSEAIAQHFSLKLGEITIKTFNDGELNIEIAEDIIGRNVFIIQSTNTPVNDNIMQLLLLISTCKAYGANSITAIIPYFGYSRQDRKMFTVSPVSASTVSNLIKSAGVNTVVTVDIHDLHIISFFAPEVFAINIDTQDFVSKEFLSLGLDNPVIVSPDAGGICRARAFADSLNKHGLPCSDMAIIIKYRTIANHVSDMTLVGDVKGRHVLIIDDIIDTAGTLVMAAQKLKDQGATKIICFATHGVFSSPVIERIASSPLDAIYITDTIYNHVECEKIKTISIVPLIAQTIATILN</sequence>
<dbReference type="CDD" id="cd06223">
    <property type="entry name" value="PRTases_typeI"/>
    <property type="match status" value="1"/>
</dbReference>
<evidence type="ECO:0000256" key="4">
    <source>
        <dbReference type="ARBA" id="ARBA00022490"/>
    </source>
</evidence>
<dbReference type="NCBIfam" id="TIGR01251">
    <property type="entry name" value="ribP_PPkin"/>
    <property type="match status" value="1"/>
</dbReference>
<evidence type="ECO:0000259" key="13">
    <source>
        <dbReference type="Pfam" id="PF13793"/>
    </source>
</evidence>
<dbReference type="EC" id="2.7.6.1" evidence="3"/>
<reference evidence="14 15" key="3">
    <citation type="journal article" date="2016" name="Sci. Rep.">
        <title>Genome-wide diversity and gene expression profiling of Babesia microti isolates identify polymorphic genes that mediate host-pathogen interactions.</title>
        <authorList>
            <person name="Silva J.C."/>
            <person name="Cornillot E."/>
            <person name="McCracken C."/>
            <person name="Usmani-Brown S."/>
            <person name="Dwivedi A."/>
            <person name="Ifeonu O.O."/>
            <person name="Crabtree J."/>
            <person name="Gotia H.T."/>
            <person name="Virji A.Z."/>
            <person name="Reynes C."/>
            <person name="Colinge J."/>
            <person name="Kumar V."/>
            <person name="Lawres L."/>
            <person name="Pazzi J.E."/>
            <person name="Pablo J.V."/>
            <person name="Hung C."/>
            <person name="Brancato J."/>
            <person name="Kumari P."/>
            <person name="Orvis J."/>
            <person name="Tretina K."/>
            <person name="Chibucos M."/>
            <person name="Ott S."/>
            <person name="Sadzewicz L."/>
            <person name="Sengamalay N."/>
            <person name="Shetty A.C."/>
            <person name="Su Q."/>
            <person name="Tallon L."/>
            <person name="Fraser C.M."/>
            <person name="Frutos R."/>
            <person name="Molina D.M."/>
            <person name="Krause P.J."/>
            <person name="Ben Mamoun C."/>
        </authorList>
    </citation>
    <scope>NUCLEOTIDE SEQUENCE [LARGE SCALE GENOMIC DNA]</scope>
    <source>
        <strain evidence="14 15">RI</strain>
    </source>
</reference>
<keyword evidence="5 14" id="KW-0808">Transferase</keyword>
<dbReference type="GO" id="GO:0002189">
    <property type="term" value="C:ribose phosphate diphosphokinase complex"/>
    <property type="evidence" value="ECO:0007669"/>
    <property type="project" value="TreeGrafter"/>
</dbReference>
<keyword evidence="6" id="KW-0479">Metal-binding</keyword>
<dbReference type="InterPro" id="IPR005946">
    <property type="entry name" value="Rib-P_diPkinase"/>
</dbReference>
<dbReference type="KEGG" id="bmic:BMR1_03g00640"/>
<keyword evidence="9" id="KW-0418">Kinase</keyword>
<keyword evidence="7" id="KW-0545">Nucleotide biosynthesis</keyword>
<dbReference type="NCBIfam" id="NF002320">
    <property type="entry name" value="PRK01259.1"/>
    <property type="match status" value="1"/>
</dbReference>
<dbReference type="GO" id="GO:0005737">
    <property type="term" value="C:cytoplasm"/>
    <property type="evidence" value="ECO:0007669"/>
    <property type="project" value="TreeGrafter"/>
</dbReference>
<dbReference type="GO" id="GO:0000287">
    <property type="term" value="F:magnesium ion binding"/>
    <property type="evidence" value="ECO:0007669"/>
    <property type="project" value="InterPro"/>
</dbReference>
<keyword evidence="15" id="KW-1185">Reference proteome</keyword>
<comment type="catalytic activity">
    <reaction evidence="12">
        <text>D-ribose 5-phosphate + ATP = 5-phospho-alpha-D-ribose 1-diphosphate + AMP + H(+)</text>
        <dbReference type="Rhea" id="RHEA:15609"/>
        <dbReference type="ChEBI" id="CHEBI:15378"/>
        <dbReference type="ChEBI" id="CHEBI:30616"/>
        <dbReference type="ChEBI" id="CHEBI:58017"/>
        <dbReference type="ChEBI" id="CHEBI:78346"/>
        <dbReference type="ChEBI" id="CHEBI:456215"/>
        <dbReference type="EC" id="2.7.6.1"/>
    </reaction>
</comment>
<name>A0A0K3AQ14_BABMR</name>
<proteinExistence type="inferred from homology"/>
<protein>
    <recommendedName>
        <fullName evidence="3">ribose-phosphate diphosphokinase</fullName>
        <ecNumber evidence="3">2.7.6.1</ecNumber>
    </recommendedName>
</protein>
<evidence type="ECO:0000256" key="11">
    <source>
        <dbReference type="ARBA" id="ARBA00022842"/>
    </source>
</evidence>
<evidence type="ECO:0000256" key="10">
    <source>
        <dbReference type="ARBA" id="ARBA00022840"/>
    </source>
</evidence>
<dbReference type="PANTHER" id="PTHR10210">
    <property type="entry name" value="RIBOSE-PHOSPHATE DIPHOSPHOKINASE FAMILY MEMBER"/>
    <property type="match status" value="1"/>
</dbReference>
<keyword evidence="11" id="KW-0460">Magnesium</keyword>
<evidence type="ECO:0000256" key="3">
    <source>
        <dbReference type="ARBA" id="ARBA00013247"/>
    </source>
</evidence>
<dbReference type="SUPFAM" id="SSF53271">
    <property type="entry name" value="PRTase-like"/>
    <property type="match status" value="1"/>
</dbReference>
<organism evidence="14 15">
    <name type="scientific">Babesia microti (strain RI)</name>
    <dbReference type="NCBI Taxonomy" id="1133968"/>
    <lineage>
        <taxon>Eukaryota</taxon>
        <taxon>Sar</taxon>
        <taxon>Alveolata</taxon>
        <taxon>Apicomplexa</taxon>
        <taxon>Aconoidasida</taxon>
        <taxon>Piroplasmida</taxon>
        <taxon>Babesiidae</taxon>
        <taxon>Babesia</taxon>
    </lineage>
</organism>